<evidence type="ECO:0000313" key="1">
    <source>
        <dbReference type="EMBL" id="OAD65688.1"/>
    </source>
</evidence>
<dbReference type="EMBL" id="KV441008">
    <property type="protein sequence ID" value="OAD65688.1"/>
    <property type="molecule type" value="Genomic_DNA"/>
</dbReference>
<dbReference type="RefSeq" id="XP_018283728.1">
    <property type="nucleotide sequence ID" value="XM_018442649.1"/>
</dbReference>
<accession>A0A167JC63</accession>
<sequence>MAFFSKKRINAVGQLMRLNRRLIQSDYYSASAFYFIFTVTVHDHIPESPLLNARFICFLAFYMEFTELEILKVLSNGKSAAAKKQSTPAVVVETCQLMRTSYCVKYKKNKSS</sequence>
<dbReference type="InParanoid" id="A0A167JC63"/>
<dbReference type="GeneID" id="29003555"/>
<gene>
    <name evidence="1" type="ORF">PHYBLDRAFT_72398</name>
</gene>
<name>A0A167JC63_PHYB8</name>
<keyword evidence="2" id="KW-1185">Reference proteome</keyword>
<dbReference type="VEuPathDB" id="FungiDB:PHYBLDRAFT_72398"/>
<evidence type="ECO:0000313" key="2">
    <source>
        <dbReference type="Proteomes" id="UP000077315"/>
    </source>
</evidence>
<dbReference type="Proteomes" id="UP000077315">
    <property type="component" value="Unassembled WGS sequence"/>
</dbReference>
<proteinExistence type="predicted"/>
<reference evidence="2" key="1">
    <citation type="submission" date="2015-06" db="EMBL/GenBank/DDBJ databases">
        <title>Expansion of signal transduction pathways in fungi by whole-genome duplication.</title>
        <authorList>
            <consortium name="DOE Joint Genome Institute"/>
            <person name="Corrochano L.M."/>
            <person name="Kuo A."/>
            <person name="Marcet-Houben M."/>
            <person name="Polaino S."/>
            <person name="Salamov A."/>
            <person name="Villalobos J.M."/>
            <person name="Alvarez M.I."/>
            <person name="Avalos J."/>
            <person name="Benito E.P."/>
            <person name="Benoit I."/>
            <person name="Burger G."/>
            <person name="Camino L.P."/>
            <person name="Canovas D."/>
            <person name="Cerda-Olmedo E."/>
            <person name="Cheng J.-F."/>
            <person name="Dominguez A."/>
            <person name="Elias M."/>
            <person name="Eslava A.P."/>
            <person name="Glaser F."/>
            <person name="Grimwood J."/>
            <person name="Gutierrez G."/>
            <person name="Heitman J."/>
            <person name="Henrissat B."/>
            <person name="Iturriaga E.A."/>
            <person name="Lang B.F."/>
            <person name="Lavin J.L."/>
            <person name="Lee S."/>
            <person name="Li W."/>
            <person name="Lindquist E."/>
            <person name="Lopez-Garcia S."/>
            <person name="Luque E.M."/>
            <person name="Marcos A.T."/>
            <person name="Martin J."/>
            <person name="McCluskey K."/>
            <person name="Medina H.R."/>
            <person name="Miralles-Duran A."/>
            <person name="Miyazaki A."/>
            <person name="Munoz-Torres E."/>
            <person name="Oguiza J.A."/>
            <person name="Ohm R."/>
            <person name="Olmedo M."/>
            <person name="Orejas M."/>
            <person name="Ortiz-Castellanos L."/>
            <person name="Pisabarro A.G."/>
            <person name="Rodriguez-Romero J."/>
            <person name="Ruiz-Herrera J."/>
            <person name="Ruiz-Vazquez R."/>
            <person name="Sanz C."/>
            <person name="Schackwitz W."/>
            <person name="Schmutz J."/>
            <person name="Shahriari M."/>
            <person name="Shelest E."/>
            <person name="Silva-Franco F."/>
            <person name="Soanes D."/>
            <person name="Syed K."/>
            <person name="Tagua V.G."/>
            <person name="Talbot N.J."/>
            <person name="Thon M."/>
            <person name="De vries R.P."/>
            <person name="Wiebenga A."/>
            <person name="Yadav J.S."/>
            <person name="Braun E.L."/>
            <person name="Baker S."/>
            <person name="Garre V."/>
            <person name="Horwitz B."/>
            <person name="Torres-Martinez S."/>
            <person name="Idnurm A."/>
            <person name="Herrera-Estrella A."/>
            <person name="Gabaldon T."/>
            <person name="Grigoriev I.V."/>
        </authorList>
    </citation>
    <scope>NUCLEOTIDE SEQUENCE [LARGE SCALE GENOMIC DNA]</scope>
    <source>
        <strain evidence="2">NRRL 1555(-)</strain>
    </source>
</reference>
<organism evidence="1 2">
    <name type="scientific">Phycomyces blakesleeanus (strain ATCC 8743b / DSM 1359 / FGSC 10004 / NBRC 33097 / NRRL 1555)</name>
    <dbReference type="NCBI Taxonomy" id="763407"/>
    <lineage>
        <taxon>Eukaryota</taxon>
        <taxon>Fungi</taxon>
        <taxon>Fungi incertae sedis</taxon>
        <taxon>Mucoromycota</taxon>
        <taxon>Mucoromycotina</taxon>
        <taxon>Mucoromycetes</taxon>
        <taxon>Mucorales</taxon>
        <taxon>Phycomycetaceae</taxon>
        <taxon>Phycomyces</taxon>
    </lineage>
</organism>
<protein>
    <submittedName>
        <fullName evidence="1">Uncharacterized protein</fullName>
    </submittedName>
</protein>
<dbReference type="AlphaFoldDB" id="A0A167JC63"/>